<reference evidence="5 7" key="1">
    <citation type="submission" date="2017-10" db="EMBL/GenBank/DDBJ databases">
        <title>Genomics of the genus Arcobacter.</title>
        <authorList>
            <person name="Perez-Cataluna A."/>
            <person name="Figueras M.J."/>
        </authorList>
    </citation>
    <scope>NUCLEOTIDE SEQUENCE [LARGE SCALE GENOMIC DNA]</scope>
    <source>
        <strain evidence="5 7">CECT 7835</strain>
    </source>
</reference>
<dbReference type="AlphaFoldDB" id="A0AAX2ABZ3"/>
<evidence type="ECO:0000313" key="4">
    <source>
        <dbReference type="EMBL" id="AXH12055.1"/>
    </source>
</evidence>
<organism evidence="5 7">
    <name type="scientific">Halarcobacter bivalviorum</name>
    <dbReference type="NCBI Taxonomy" id="663364"/>
    <lineage>
        <taxon>Bacteria</taxon>
        <taxon>Pseudomonadati</taxon>
        <taxon>Campylobacterota</taxon>
        <taxon>Epsilonproteobacteria</taxon>
        <taxon>Campylobacterales</taxon>
        <taxon>Arcobacteraceae</taxon>
        <taxon>Halarcobacter</taxon>
    </lineage>
</organism>
<dbReference type="Pfam" id="PF00072">
    <property type="entry name" value="Response_reg"/>
    <property type="match status" value="1"/>
</dbReference>
<dbReference type="Pfam" id="PF05732">
    <property type="entry name" value="RepL"/>
    <property type="match status" value="1"/>
</dbReference>
<dbReference type="SMART" id="SM00448">
    <property type="entry name" value="REC"/>
    <property type="match status" value="1"/>
</dbReference>
<evidence type="ECO:0000256" key="2">
    <source>
        <dbReference type="PROSITE-ProRule" id="PRU00169"/>
    </source>
</evidence>
<dbReference type="KEGG" id="hbv:ABIV_1051"/>
<dbReference type="EMBL" id="PDKM01000001">
    <property type="protein sequence ID" value="RXK11167.1"/>
    <property type="molecule type" value="Genomic_DNA"/>
</dbReference>
<keyword evidence="7" id="KW-1185">Reference proteome</keyword>
<dbReference type="InterPro" id="IPR008813">
    <property type="entry name" value="Plasmid_replication_RepL"/>
</dbReference>
<evidence type="ECO:0000313" key="5">
    <source>
        <dbReference type="EMBL" id="RXK11167.1"/>
    </source>
</evidence>
<keyword evidence="1 2" id="KW-0597">Phosphoprotein</keyword>
<dbReference type="InterPro" id="IPR001789">
    <property type="entry name" value="Sig_transdc_resp-reg_receiver"/>
</dbReference>
<evidence type="ECO:0000313" key="7">
    <source>
        <dbReference type="Proteomes" id="UP000289193"/>
    </source>
</evidence>
<protein>
    <submittedName>
        <fullName evidence="4 5">Response regulator</fullName>
    </submittedName>
</protein>
<accession>A0AAX2ABZ3</accession>
<dbReference type="PANTHER" id="PTHR43547:SF2">
    <property type="entry name" value="HYBRID SIGNAL TRANSDUCTION HISTIDINE KINASE C"/>
    <property type="match status" value="1"/>
</dbReference>
<dbReference type="EMBL" id="CP031217">
    <property type="protein sequence ID" value="AXH12055.1"/>
    <property type="molecule type" value="Genomic_DNA"/>
</dbReference>
<proteinExistence type="predicted"/>
<dbReference type="Gene3D" id="3.40.50.2300">
    <property type="match status" value="1"/>
</dbReference>
<feature type="domain" description="Response regulatory" evidence="3">
    <location>
        <begin position="13"/>
        <end position="128"/>
    </location>
</feature>
<dbReference type="InterPro" id="IPR011006">
    <property type="entry name" value="CheY-like_superfamily"/>
</dbReference>
<dbReference type="GO" id="GO:0000155">
    <property type="term" value="F:phosphorelay sensor kinase activity"/>
    <property type="evidence" value="ECO:0007669"/>
    <property type="project" value="TreeGrafter"/>
</dbReference>
<evidence type="ECO:0000313" key="6">
    <source>
        <dbReference type="Proteomes" id="UP000253850"/>
    </source>
</evidence>
<evidence type="ECO:0000256" key="1">
    <source>
        <dbReference type="ARBA" id="ARBA00022553"/>
    </source>
</evidence>
<dbReference type="Proteomes" id="UP000289193">
    <property type="component" value="Unassembled WGS sequence"/>
</dbReference>
<dbReference type="RefSeq" id="WP_114838901.1">
    <property type="nucleotide sequence ID" value="NZ_CP031217.1"/>
</dbReference>
<dbReference type="PROSITE" id="PS50110">
    <property type="entry name" value="RESPONSE_REGULATORY"/>
    <property type="match status" value="1"/>
</dbReference>
<feature type="modified residue" description="4-aspartylphosphate" evidence="2">
    <location>
        <position position="62"/>
    </location>
</feature>
<dbReference type="PANTHER" id="PTHR43547">
    <property type="entry name" value="TWO-COMPONENT HISTIDINE KINASE"/>
    <property type="match status" value="1"/>
</dbReference>
<dbReference type="GO" id="GO:0006260">
    <property type="term" value="P:DNA replication"/>
    <property type="evidence" value="ECO:0007669"/>
    <property type="project" value="InterPro"/>
</dbReference>
<dbReference type="SUPFAM" id="SSF52172">
    <property type="entry name" value="CheY-like"/>
    <property type="match status" value="1"/>
</dbReference>
<name>A0AAX2ABZ3_9BACT</name>
<dbReference type="Proteomes" id="UP000253850">
    <property type="component" value="Chromosome"/>
</dbReference>
<gene>
    <name evidence="4" type="ORF">ABIV_1051</name>
    <name evidence="5" type="ORF">CRV05_02020</name>
</gene>
<evidence type="ECO:0000259" key="3">
    <source>
        <dbReference type="PROSITE" id="PS50110"/>
    </source>
</evidence>
<dbReference type="GO" id="GO:0006276">
    <property type="term" value="P:plasmid maintenance"/>
    <property type="evidence" value="ECO:0007669"/>
    <property type="project" value="InterPro"/>
</dbReference>
<sequence length="221" mass="25288">MSERNLNILNRFNILYLEDDKSLLTHTKDILDDFVAKVYAVNTSKEALEILKTKKVDVIISDILLENENGIDFLRNLKDSEHLNIPAILTTAHTDTKYLLDAIKLKVENYIVKPINIKELLNTLHDVLFPIIQSEQIEKNSNIIKTISAITDSKQVEVVKYIIGNLDDENLLHASYSEIMSEISISKPTLIKLFKDLASKEILVKVAHKTYRFNEKALDLI</sequence>
<reference evidence="4 6" key="2">
    <citation type="submission" date="2018-07" db="EMBL/GenBank/DDBJ databases">
        <title>Complete genome of the Arcobacter bivalviorum type strain LMG 26154.</title>
        <authorList>
            <person name="Miller W.G."/>
            <person name="Yee E."/>
            <person name="Bono J.L."/>
        </authorList>
    </citation>
    <scope>NUCLEOTIDE SEQUENCE [LARGE SCALE GENOMIC DNA]</scope>
    <source>
        <strain evidence="4 6">LMG 26154</strain>
    </source>
</reference>